<evidence type="ECO:0000313" key="2">
    <source>
        <dbReference type="Proteomes" id="UP000720189"/>
    </source>
</evidence>
<dbReference type="Proteomes" id="UP000720189">
    <property type="component" value="Unassembled WGS sequence"/>
</dbReference>
<dbReference type="AlphaFoldDB" id="A0A9P9K830"/>
<gene>
    <name evidence="1" type="ORF">BKA55DRAFT_572672</name>
</gene>
<dbReference type="RefSeq" id="XP_046048229.1">
    <property type="nucleotide sequence ID" value="XM_046193158.1"/>
</dbReference>
<reference evidence="1" key="1">
    <citation type="journal article" date="2021" name="Nat. Commun.">
        <title>Genetic determinants of endophytism in the Arabidopsis root mycobiome.</title>
        <authorList>
            <person name="Mesny F."/>
            <person name="Miyauchi S."/>
            <person name="Thiergart T."/>
            <person name="Pickel B."/>
            <person name="Atanasova L."/>
            <person name="Karlsson M."/>
            <person name="Huettel B."/>
            <person name="Barry K.W."/>
            <person name="Haridas S."/>
            <person name="Chen C."/>
            <person name="Bauer D."/>
            <person name="Andreopoulos W."/>
            <person name="Pangilinan J."/>
            <person name="LaButti K."/>
            <person name="Riley R."/>
            <person name="Lipzen A."/>
            <person name="Clum A."/>
            <person name="Drula E."/>
            <person name="Henrissat B."/>
            <person name="Kohler A."/>
            <person name="Grigoriev I.V."/>
            <person name="Martin F.M."/>
            <person name="Hacquard S."/>
        </authorList>
    </citation>
    <scope>NUCLEOTIDE SEQUENCE</scope>
    <source>
        <strain evidence="1">MPI-CAGE-AT-0023</strain>
    </source>
</reference>
<dbReference type="EMBL" id="JAGMUX010000010">
    <property type="protein sequence ID" value="KAH7247646.1"/>
    <property type="molecule type" value="Genomic_DNA"/>
</dbReference>
<sequence>MLGRQFETMTLRDASETNDVKLEDKELDQTHMAMLGFGITGYSENKSLLTQHKNEAGGRSSFDD</sequence>
<name>A0A9P9K830_FUSRE</name>
<comment type="caution">
    <text evidence="1">The sequence shown here is derived from an EMBL/GenBank/DDBJ whole genome shotgun (WGS) entry which is preliminary data.</text>
</comment>
<keyword evidence="2" id="KW-1185">Reference proteome</keyword>
<proteinExistence type="predicted"/>
<accession>A0A9P9K830</accession>
<organism evidence="1 2">
    <name type="scientific">Fusarium redolens</name>
    <dbReference type="NCBI Taxonomy" id="48865"/>
    <lineage>
        <taxon>Eukaryota</taxon>
        <taxon>Fungi</taxon>
        <taxon>Dikarya</taxon>
        <taxon>Ascomycota</taxon>
        <taxon>Pezizomycotina</taxon>
        <taxon>Sordariomycetes</taxon>
        <taxon>Hypocreomycetidae</taxon>
        <taxon>Hypocreales</taxon>
        <taxon>Nectriaceae</taxon>
        <taxon>Fusarium</taxon>
        <taxon>Fusarium redolens species complex</taxon>
    </lineage>
</organism>
<evidence type="ECO:0000313" key="1">
    <source>
        <dbReference type="EMBL" id="KAH7247646.1"/>
    </source>
</evidence>
<dbReference type="GeneID" id="70223112"/>
<protein>
    <submittedName>
        <fullName evidence="1">Uncharacterized protein</fullName>
    </submittedName>
</protein>